<dbReference type="SUPFAM" id="SSF47473">
    <property type="entry name" value="EF-hand"/>
    <property type="match status" value="1"/>
</dbReference>
<dbReference type="PROSITE" id="PS00018">
    <property type="entry name" value="EF_HAND_1"/>
    <property type="match status" value="1"/>
</dbReference>
<dbReference type="PROSITE" id="PS50031">
    <property type="entry name" value="EH"/>
    <property type="match status" value="1"/>
</dbReference>
<dbReference type="Proteomes" id="UP000784294">
    <property type="component" value="Unassembled WGS sequence"/>
</dbReference>
<dbReference type="AlphaFoldDB" id="A0A3S5A6H1"/>
<dbReference type="GO" id="GO:0016197">
    <property type="term" value="P:endosomal transport"/>
    <property type="evidence" value="ECO:0007669"/>
    <property type="project" value="TreeGrafter"/>
</dbReference>
<dbReference type="PANTHER" id="PTHR11216">
    <property type="entry name" value="EH DOMAIN"/>
    <property type="match status" value="1"/>
</dbReference>
<evidence type="ECO:0000259" key="3">
    <source>
        <dbReference type="PROSITE" id="PS50222"/>
    </source>
</evidence>
<dbReference type="EMBL" id="CAAALY010049811">
    <property type="protein sequence ID" value="VEL21142.1"/>
    <property type="molecule type" value="Genomic_DNA"/>
</dbReference>
<dbReference type="SMART" id="SM00027">
    <property type="entry name" value="EH"/>
    <property type="match status" value="1"/>
</dbReference>
<evidence type="ECO:0000313" key="5">
    <source>
        <dbReference type="Proteomes" id="UP000784294"/>
    </source>
</evidence>
<dbReference type="GO" id="GO:0006897">
    <property type="term" value="P:endocytosis"/>
    <property type="evidence" value="ECO:0007669"/>
    <property type="project" value="TreeGrafter"/>
</dbReference>
<dbReference type="PROSITE" id="PS50222">
    <property type="entry name" value="EF_HAND_2"/>
    <property type="match status" value="1"/>
</dbReference>
<dbReference type="CDD" id="cd00052">
    <property type="entry name" value="EH"/>
    <property type="match status" value="1"/>
</dbReference>
<evidence type="ECO:0008006" key="6">
    <source>
        <dbReference type="Google" id="ProtNLM"/>
    </source>
</evidence>
<dbReference type="PANTHER" id="PTHR11216:SF174">
    <property type="entry name" value="GH06923P"/>
    <property type="match status" value="1"/>
</dbReference>
<dbReference type="OrthoDB" id="524326at2759"/>
<dbReference type="GO" id="GO:0005509">
    <property type="term" value="F:calcium ion binding"/>
    <property type="evidence" value="ECO:0007669"/>
    <property type="project" value="InterPro"/>
</dbReference>
<name>A0A3S5A6H1_9PLAT</name>
<dbReference type="Gene3D" id="1.10.238.10">
    <property type="entry name" value="EF-hand"/>
    <property type="match status" value="1"/>
</dbReference>
<feature type="domain" description="EH" evidence="2">
    <location>
        <begin position="73"/>
        <end position="128"/>
    </location>
</feature>
<feature type="domain" description="EF-hand" evidence="3">
    <location>
        <begin position="72"/>
        <end position="107"/>
    </location>
</feature>
<evidence type="ECO:0000256" key="1">
    <source>
        <dbReference type="ARBA" id="ARBA00022837"/>
    </source>
</evidence>
<organism evidence="4 5">
    <name type="scientific">Protopolystoma xenopodis</name>
    <dbReference type="NCBI Taxonomy" id="117903"/>
    <lineage>
        <taxon>Eukaryota</taxon>
        <taxon>Metazoa</taxon>
        <taxon>Spiralia</taxon>
        <taxon>Lophotrochozoa</taxon>
        <taxon>Platyhelminthes</taxon>
        <taxon>Monogenea</taxon>
        <taxon>Polyopisthocotylea</taxon>
        <taxon>Polystomatidea</taxon>
        <taxon>Polystomatidae</taxon>
        <taxon>Protopolystoma</taxon>
    </lineage>
</organism>
<dbReference type="Pfam" id="PF12763">
    <property type="entry name" value="EH"/>
    <property type="match status" value="1"/>
</dbReference>
<dbReference type="InterPro" id="IPR000261">
    <property type="entry name" value="EH_dom"/>
</dbReference>
<protein>
    <recommendedName>
        <fullName evidence="6">EF-hand domain-containing protein</fullName>
    </recommendedName>
</protein>
<evidence type="ECO:0000313" key="4">
    <source>
        <dbReference type="EMBL" id="VEL21142.1"/>
    </source>
</evidence>
<sequence>MASAGGDALALVPVNQASTVSVAQSFQPVSPLHTSIPISSPAASTASTGASRFFSTTNPTGCSFPEWSITSDELLKANTVFAQMDTDADGLVSGAEVRDVLMRSGVPSIMLARIWDLVDIYRSGMLNK</sequence>
<dbReference type="GO" id="GO:0005886">
    <property type="term" value="C:plasma membrane"/>
    <property type="evidence" value="ECO:0007669"/>
    <property type="project" value="TreeGrafter"/>
</dbReference>
<accession>A0A3S5A6H1</accession>
<dbReference type="GO" id="GO:0005737">
    <property type="term" value="C:cytoplasm"/>
    <property type="evidence" value="ECO:0007669"/>
    <property type="project" value="TreeGrafter"/>
</dbReference>
<dbReference type="InterPro" id="IPR011992">
    <property type="entry name" value="EF-hand-dom_pair"/>
</dbReference>
<dbReference type="InterPro" id="IPR018247">
    <property type="entry name" value="EF_Hand_1_Ca_BS"/>
</dbReference>
<evidence type="ECO:0000259" key="2">
    <source>
        <dbReference type="PROSITE" id="PS50031"/>
    </source>
</evidence>
<keyword evidence="5" id="KW-1185">Reference proteome</keyword>
<dbReference type="InterPro" id="IPR002048">
    <property type="entry name" value="EF_hand_dom"/>
</dbReference>
<gene>
    <name evidence="4" type="ORF">PXEA_LOCUS14582</name>
</gene>
<proteinExistence type="predicted"/>
<reference evidence="4" key="1">
    <citation type="submission" date="2018-11" db="EMBL/GenBank/DDBJ databases">
        <authorList>
            <consortium name="Pathogen Informatics"/>
        </authorList>
    </citation>
    <scope>NUCLEOTIDE SEQUENCE</scope>
</reference>
<keyword evidence="1" id="KW-0106">Calcium</keyword>
<comment type="caution">
    <text evidence="4">The sequence shown here is derived from an EMBL/GenBank/DDBJ whole genome shotgun (WGS) entry which is preliminary data.</text>
</comment>